<reference evidence="8 9" key="1">
    <citation type="journal article" date="2023" name="Hortic Res">
        <title>Pangenome of water caltrop reveals structural variations and asymmetric subgenome divergence after allopolyploidization.</title>
        <authorList>
            <person name="Zhang X."/>
            <person name="Chen Y."/>
            <person name="Wang L."/>
            <person name="Yuan Y."/>
            <person name="Fang M."/>
            <person name="Shi L."/>
            <person name="Lu R."/>
            <person name="Comes H.P."/>
            <person name="Ma Y."/>
            <person name="Chen Y."/>
            <person name="Huang G."/>
            <person name="Zhou Y."/>
            <person name="Zheng Z."/>
            <person name="Qiu Y."/>
        </authorList>
    </citation>
    <scope>NUCLEOTIDE SEQUENCE [LARGE SCALE GENOMIC DNA]</scope>
    <source>
        <tissue evidence="8">Roots</tissue>
    </source>
</reference>
<dbReference type="Proteomes" id="UP001345219">
    <property type="component" value="Chromosome 5"/>
</dbReference>
<feature type="domain" description="3-oxo-5-alpha-steroid 4-dehydrogenase C-terminal" evidence="7">
    <location>
        <begin position="136"/>
        <end position="269"/>
    </location>
</feature>
<evidence type="ECO:0000313" key="8">
    <source>
        <dbReference type="EMBL" id="KAK4761226.1"/>
    </source>
</evidence>
<feature type="transmembrane region" description="Helical" evidence="6">
    <location>
        <begin position="225"/>
        <end position="245"/>
    </location>
</feature>
<keyword evidence="4 6" id="KW-1133">Transmembrane helix</keyword>
<evidence type="ECO:0000256" key="3">
    <source>
        <dbReference type="ARBA" id="ARBA00022692"/>
    </source>
</evidence>
<gene>
    <name evidence="8" type="ORF">SAY87_006119</name>
</gene>
<dbReference type="Gene3D" id="1.20.120.1630">
    <property type="match status" value="1"/>
</dbReference>
<keyword evidence="9" id="KW-1185">Reference proteome</keyword>
<dbReference type="Pfam" id="PF02544">
    <property type="entry name" value="Steroid_dh"/>
    <property type="match status" value="1"/>
</dbReference>
<evidence type="ECO:0000256" key="5">
    <source>
        <dbReference type="ARBA" id="ARBA00023136"/>
    </source>
</evidence>
<comment type="subcellular location">
    <subcellularLocation>
        <location evidence="1">Membrane</location>
        <topology evidence="1">Multi-pass membrane protein</topology>
    </subcellularLocation>
</comment>
<dbReference type="PANTHER" id="PTHR10556">
    <property type="entry name" value="3-OXO-5-ALPHA-STEROID 4-DEHYDROGENASE"/>
    <property type="match status" value="1"/>
</dbReference>
<keyword evidence="5 6" id="KW-0472">Membrane</keyword>
<feature type="transmembrane region" description="Helical" evidence="6">
    <location>
        <begin position="199"/>
        <end position="219"/>
    </location>
</feature>
<feature type="transmembrane region" description="Helical" evidence="6">
    <location>
        <begin position="156"/>
        <end position="178"/>
    </location>
</feature>
<dbReference type="GO" id="GO:0006629">
    <property type="term" value="P:lipid metabolic process"/>
    <property type="evidence" value="ECO:0007669"/>
    <property type="project" value="InterPro"/>
</dbReference>
<comment type="similarity">
    <text evidence="2">Belongs to the steroid 5-alpha reductase family.</text>
</comment>
<name>A0AAN7KBR1_9MYRT</name>
<dbReference type="GO" id="GO:0016627">
    <property type="term" value="F:oxidoreductase activity, acting on the CH-CH group of donors"/>
    <property type="evidence" value="ECO:0007669"/>
    <property type="project" value="InterPro"/>
</dbReference>
<evidence type="ECO:0000256" key="4">
    <source>
        <dbReference type="ARBA" id="ARBA00022989"/>
    </source>
</evidence>
<sequence length="269" mass="29887">MVWPAALTIFIYPSPRSVFVTVMTITTFFQASAGLSEARGTNIKYSKFWRANSPARKAQLPSRTGMLICYTPAFLAGVASFWLFPASAGLRSLLVRSTLTLHFLKRVLEVIFVHKYSGYMATNTSCMISFSYFLTTVTSIYAHYLSLDLPKAAIDLTIPGLGLGLFTVGIAGNFYHHLILSRLRADQPGDDTYKVPSGGLFGLVVCPHYLFEILGFIGISLVSQTVYSFASALTMATYLGGRSYATRRWYLSKFEDFPRHVKALVPFVF</sequence>
<protein>
    <recommendedName>
        <fullName evidence="7">3-oxo-5-alpha-steroid 4-dehydrogenase C-terminal domain-containing protein</fullName>
    </recommendedName>
</protein>
<dbReference type="InterPro" id="IPR039357">
    <property type="entry name" value="SRD5A/TECR"/>
</dbReference>
<feature type="transmembrane region" description="Helical" evidence="6">
    <location>
        <begin position="65"/>
        <end position="84"/>
    </location>
</feature>
<proteinExistence type="inferred from homology"/>
<dbReference type="FunFam" id="1.20.120.1630:FF:000017">
    <property type="entry name" value="3-oxo-5-alpha-steroid 4-dehydrogenase family protein"/>
    <property type="match status" value="1"/>
</dbReference>
<dbReference type="GO" id="GO:0016020">
    <property type="term" value="C:membrane"/>
    <property type="evidence" value="ECO:0007669"/>
    <property type="project" value="UniProtKB-SubCell"/>
</dbReference>
<evidence type="ECO:0000259" key="7">
    <source>
        <dbReference type="Pfam" id="PF02544"/>
    </source>
</evidence>
<feature type="transmembrane region" description="Helical" evidence="6">
    <location>
        <begin position="120"/>
        <end position="144"/>
    </location>
</feature>
<evidence type="ECO:0000313" key="9">
    <source>
        <dbReference type="Proteomes" id="UP001345219"/>
    </source>
</evidence>
<dbReference type="PROSITE" id="PS50244">
    <property type="entry name" value="S5A_REDUCTASE"/>
    <property type="match status" value="1"/>
</dbReference>
<evidence type="ECO:0000256" key="6">
    <source>
        <dbReference type="SAM" id="Phobius"/>
    </source>
</evidence>
<evidence type="ECO:0000256" key="2">
    <source>
        <dbReference type="ARBA" id="ARBA00007742"/>
    </source>
</evidence>
<dbReference type="PANTHER" id="PTHR10556:SF35">
    <property type="entry name" value="3-OXO-5-ALPHA-STEROID 4-DEHYDROGENASE FAMILY PROTEIN"/>
    <property type="match status" value="1"/>
</dbReference>
<dbReference type="EMBL" id="JAXIOK010000010">
    <property type="protein sequence ID" value="KAK4761226.1"/>
    <property type="molecule type" value="Genomic_DNA"/>
</dbReference>
<comment type="caution">
    <text evidence="8">The sequence shown here is derived from an EMBL/GenBank/DDBJ whole genome shotgun (WGS) entry which is preliminary data.</text>
</comment>
<organism evidence="8 9">
    <name type="scientific">Trapa incisa</name>
    <dbReference type="NCBI Taxonomy" id="236973"/>
    <lineage>
        <taxon>Eukaryota</taxon>
        <taxon>Viridiplantae</taxon>
        <taxon>Streptophyta</taxon>
        <taxon>Embryophyta</taxon>
        <taxon>Tracheophyta</taxon>
        <taxon>Spermatophyta</taxon>
        <taxon>Magnoliopsida</taxon>
        <taxon>eudicotyledons</taxon>
        <taxon>Gunneridae</taxon>
        <taxon>Pentapetalae</taxon>
        <taxon>rosids</taxon>
        <taxon>malvids</taxon>
        <taxon>Myrtales</taxon>
        <taxon>Lythraceae</taxon>
        <taxon>Trapa</taxon>
    </lineage>
</organism>
<accession>A0AAN7KBR1</accession>
<dbReference type="AlphaFoldDB" id="A0AAN7KBR1"/>
<dbReference type="InterPro" id="IPR001104">
    <property type="entry name" value="3-oxo-5_a-steroid_4-DH_C"/>
</dbReference>
<keyword evidence="3 6" id="KW-0812">Transmembrane</keyword>
<evidence type="ECO:0000256" key="1">
    <source>
        <dbReference type="ARBA" id="ARBA00004141"/>
    </source>
</evidence>